<evidence type="ECO:0000256" key="1">
    <source>
        <dbReference type="SAM" id="MobiDB-lite"/>
    </source>
</evidence>
<sequence length="292" mass="29050">MENTQRQQVMADALTTAAVLVLAAVLVVAGTMLAGSLAPGASGDWLRIAPGAFDGGTLPGFDVLLGLLASVAGLAVVTWWLLSMGLAVTAALLAAAGAPRASRITGAFAPAFMRRLALAVLGLSLAAAPAAHADTLPDPTWQPSVSVPATLAATLPASAAAGADTQAAQTPAAETPAAETAPAEAAPAETTAAESGPEPTPLPRPGWTPSAPLAPTGLLVQQPARGAEAAGTPTVEVRPGDTLWSIVARHLGPGATELDIAAAWPDWYTANRGAIGDSPHLILPGQLLTAPR</sequence>
<evidence type="ECO:0000259" key="3">
    <source>
        <dbReference type="PROSITE" id="PS51782"/>
    </source>
</evidence>
<feature type="region of interest" description="Disordered" evidence="1">
    <location>
        <begin position="162"/>
        <end position="215"/>
    </location>
</feature>
<organism evidence="4 5">
    <name type="scientific">Sinomonas flava</name>
    <dbReference type="NCBI Taxonomy" id="496857"/>
    <lineage>
        <taxon>Bacteria</taxon>
        <taxon>Bacillati</taxon>
        <taxon>Actinomycetota</taxon>
        <taxon>Actinomycetes</taxon>
        <taxon>Micrococcales</taxon>
        <taxon>Micrococcaceae</taxon>
        <taxon>Sinomonas</taxon>
    </lineage>
</organism>
<gene>
    <name evidence="4" type="ORF">GCM10009849_09780</name>
</gene>
<reference evidence="4 5" key="1">
    <citation type="journal article" date="2019" name="Int. J. Syst. Evol. Microbiol.">
        <title>The Global Catalogue of Microorganisms (GCM) 10K type strain sequencing project: providing services to taxonomists for standard genome sequencing and annotation.</title>
        <authorList>
            <consortium name="The Broad Institute Genomics Platform"/>
            <consortium name="The Broad Institute Genome Sequencing Center for Infectious Disease"/>
            <person name="Wu L."/>
            <person name="Ma J."/>
        </authorList>
    </citation>
    <scope>NUCLEOTIDE SEQUENCE [LARGE SCALE GENOMIC DNA]</scope>
    <source>
        <strain evidence="4 5">JCM 16034</strain>
    </source>
</reference>
<feature type="transmembrane region" description="Helical" evidence="2">
    <location>
        <begin position="64"/>
        <end position="95"/>
    </location>
</feature>
<feature type="domain" description="LysM" evidence="3">
    <location>
        <begin position="233"/>
        <end position="290"/>
    </location>
</feature>
<evidence type="ECO:0000256" key="2">
    <source>
        <dbReference type="SAM" id="Phobius"/>
    </source>
</evidence>
<dbReference type="PANTHER" id="PTHR34700:SF4">
    <property type="entry name" value="PHAGE-LIKE ELEMENT PBSX PROTEIN XKDP"/>
    <property type="match status" value="1"/>
</dbReference>
<dbReference type="CDD" id="cd00118">
    <property type="entry name" value="LysM"/>
    <property type="match status" value="1"/>
</dbReference>
<keyword evidence="2" id="KW-0812">Transmembrane</keyword>
<dbReference type="EMBL" id="BAAAQW010000003">
    <property type="protein sequence ID" value="GAA2198151.1"/>
    <property type="molecule type" value="Genomic_DNA"/>
</dbReference>
<feature type="transmembrane region" description="Helical" evidence="2">
    <location>
        <begin position="116"/>
        <end position="133"/>
    </location>
</feature>
<dbReference type="InterPro" id="IPR018392">
    <property type="entry name" value="LysM"/>
</dbReference>
<feature type="compositionally biased region" description="Low complexity" evidence="1">
    <location>
        <begin position="162"/>
        <end position="197"/>
    </location>
</feature>
<accession>A0ABN3BMT0</accession>
<name>A0ABN3BMT0_9MICC</name>
<keyword evidence="2" id="KW-1133">Transmembrane helix</keyword>
<evidence type="ECO:0000313" key="4">
    <source>
        <dbReference type="EMBL" id="GAA2198151.1"/>
    </source>
</evidence>
<dbReference type="RefSeq" id="WP_344298551.1">
    <property type="nucleotide sequence ID" value="NZ_BAAAQW010000003.1"/>
</dbReference>
<keyword evidence="5" id="KW-1185">Reference proteome</keyword>
<dbReference type="PROSITE" id="PS51782">
    <property type="entry name" value="LYSM"/>
    <property type="match status" value="1"/>
</dbReference>
<comment type="caution">
    <text evidence="4">The sequence shown here is derived from an EMBL/GenBank/DDBJ whole genome shotgun (WGS) entry which is preliminary data.</text>
</comment>
<dbReference type="InterPro" id="IPR052196">
    <property type="entry name" value="Bact_Kbp"/>
</dbReference>
<evidence type="ECO:0000313" key="5">
    <source>
        <dbReference type="Proteomes" id="UP001500432"/>
    </source>
</evidence>
<keyword evidence="2" id="KW-0472">Membrane</keyword>
<dbReference type="Gene3D" id="3.10.350.10">
    <property type="entry name" value="LysM domain"/>
    <property type="match status" value="1"/>
</dbReference>
<protein>
    <recommendedName>
        <fullName evidence="3">LysM domain-containing protein</fullName>
    </recommendedName>
</protein>
<dbReference type="PANTHER" id="PTHR34700">
    <property type="entry name" value="POTASSIUM BINDING PROTEIN KBP"/>
    <property type="match status" value="1"/>
</dbReference>
<proteinExistence type="predicted"/>
<dbReference type="InterPro" id="IPR036779">
    <property type="entry name" value="LysM_dom_sf"/>
</dbReference>
<dbReference type="Proteomes" id="UP001500432">
    <property type="component" value="Unassembled WGS sequence"/>
</dbReference>